<dbReference type="PANTHER" id="PTHR48068">
    <property type="entry name" value="TAF9 RNA POLYMERASE II, TATA BOX-BINDING PROTEIN (TBP)-ASSOCIATED FACTOR"/>
    <property type="match status" value="1"/>
</dbReference>
<keyword evidence="3" id="KW-0805">Transcription regulation</keyword>
<keyword evidence="8" id="KW-1185">Reference proteome</keyword>
<comment type="subcellular location">
    <subcellularLocation>
        <location evidence="1">Nucleus</location>
    </subcellularLocation>
</comment>
<proteinExistence type="inferred from homology"/>
<protein>
    <recommendedName>
        <fullName evidence="9">Transcription initiation factor TFIID subunit 9</fullName>
    </recommendedName>
</protein>
<dbReference type="InterPro" id="IPR003162">
    <property type="entry name" value="TFIID-31"/>
</dbReference>
<evidence type="ECO:0008006" key="9">
    <source>
        <dbReference type="Google" id="ProtNLM"/>
    </source>
</evidence>
<evidence type="ECO:0000256" key="5">
    <source>
        <dbReference type="ARBA" id="ARBA00023242"/>
    </source>
</evidence>
<dbReference type="OrthoDB" id="341924at2759"/>
<reference evidence="7 8" key="1">
    <citation type="journal article" date="2014" name="Genome Biol. Evol.">
        <title>The secreted proteins of Achlya hypogyna and Thraustotheca clavata identify the ancestral oomycete secretome and reveal gene acquisitions by horizontal gene transfer.</title>
        <authorList>
            <person name="Misner I."/>
            <person name="Blouin N."/>
            <person name="Leonard G."/>
            <person name="Richards T.A."/>
            <person name="Lane C.E."/>
        </authorList>
    </citation>
    <scope>NUCLEOTIDE SEQUENCE [LARGE SCALE GENOMIC DNA]</scope>
    <source>
        <strain evidence="7 8">ATCC 48635</strain>
    </source>
</reference>
<dbReference type="AlphaFoldDB" id="A0A1V9ZUL3"/>
<sequence length="226" mass="25089">MSEGKELKRRKVAAGSASAPVEDDGNDTPTTKEVHEPVDVALMKRILESMGVDKYEPRVVTQLLEFVHRYATEVLVDAQEYSQFANKPEIDADDIRLAAMSRLNHTYAQLPSRELMMELAEKRNAIPLPLIPNEYGVRLPPPELLLVTDHSAFMASAHQVVSPAAEALMLPQLHHLHHPALHHSDDRVVDLTSPVVHHPPAAVPRGTRNIKFSASPIAINLKSFPH</sequence>
<gene>
    <name evidence="7" type="ORF">ACHHYP_00426</name>
</gene>
<dbReference type="Gene3D" id="1.10.20.10">
    <property type="entry name" value="Histone, subunit A"/>
    <property type="match status" value="1"/>
</dbReference>
<comment type="similarity">
    <text evidence="2">Belongs to the TAF9 family.</text>
</comment>
<evidence type="ECO:0000256" key="1">
    <source>
        <dbReference type="ARBA" id="ARBA00004123"/>
    </source>
</evidence>
<accession>A0A1V9ZUL3</accession>
<evidence type="ECO:0000256" key="6">
    <source>
        <dbReference type="SAM" id="MobiDB-lite"/>
    </source>
</evidence>
<dbReference type="InterPro" id="IPR009072">
    <property type="entry name" value="Histone-fold"/>
</dbReference>
<dbReference type="GO" id="GO:0016251">
    <property type="term" value="F:RNA polymerase II general transcription initiation factor activity"/>
    <property type="evidence" value="ECO:0007669"/>
    <property type="project" value="TreeGrafter"/>
</dbReference>
<dbReference type="PANTHER" id="PTHR48068:SF4">
    <property type="entry name" value="TATA-BOX BINDING PROTEIN ASSOCIATED FACTOR 9"/>
    <property type="match status" value="1"/>
</dbReference>
<name>A0A1V9ZUL3_ACHHY</name>
<evidence type="ECO:0000256" key="4">
    <source>
        <dbReference type="ARBA" id="ARBA00023163"/>
    </source>
</evidence>
<dbReference type="CDD" id="cd07979">
    <property type="entry name" value="HFD_TAF9"/>
    <property type="match status" value="1"/>
</dbReference>
<organism evidence="7 8">
    <name type="scientific">Achlya hypogyna</name>
    <name type="common">Oomycete</name>
    <name type="synonym">Protoachlya hypogyna</name>
    <dbReference type="NCBI Taxonomy" id="1202772"/>
    <lineage>
        <taxon>Eukaryota</taxon>
        <taxon>Sar</taxon>
        <taxon>Stramenopiles</taxon>
        <taxon>Oomycota</taxon>
        <taxon>Saprolegniomycetes</taxon>
        <taxon>Saprolegniales</taxon>
        <taxon>Achlyaceae</taxon>
        <taxon>Achlya</taxon>
    </lineage>
</organism>
<dbReference type="GO" id="GO:0005669">
    <property type="term" value="C:transcription factor TFIID complex"/>
    <property type="evidence" value="ECO:0007669"/>
    <property type="project" value="TreeGrafter"/>
</dbReference>
<dbReference type="InterPro" id="IPR051431">
    <property type="entry name" value="TFIID_subunit_9"/>
</dbReference>
<dbReference type="Pfam" id="PF02291">
    <property type="entry name" value="TFIID-31kDa"/>
    <property type="match status" value="1"/>
</dbReference>
<evidence type="ECO:0000256" key="2">
    <source>
        <dbReference type="ARBA" id="ARBA00007646"/>
    </source>
</evidence>
<keyword evidence="5" id="KW-0539">Nucleus</keyword>
<keyword evidence="4" id="KW-0804">Transcription</keyword>
<dbReference type="EMBL" id="JNBR01000003">
    <property type="protein sequence ID" value="OQS01669.1"/>
    <property type="molecule type" value="Genomic_DNA"/>
</dbReference>
<evidence type="ECO:0000313" key="8">
    <source>
        <dbReference type="Proteomes" id="UP000243579"/>
    </source>
</evidence>
<evidence type="ECO:0000313" key="7">
    <source>
        <dbReference type="EMBL" id="OQS01669.1"/>
    </source>
</evidence>
<dbReference type="GO" id="GO:0046982">
    <property type="term" value="F:protein heterodimerization activity"/>
    <property type="evidence" value="ECO:0007669"/>
    <property type="project" value="InterPro"/>
</dbReference>
<evidence type="ECO:0000256" key="3">
    <source>
        <dbReference type="ARBA" id="ARBA00023015"/>
    </source>
</evidence>
<dbReference type="SUPFAM" id="SSF47113">
    <property type="entry name" value="Histone-fold"/>
    <property type="match status" value="1"/>
</dbReference>
<feature type="region of interest" description="Disordered" evidence="6">
    <location>
        <begin position="1"/>
        <end position="34"/>
    </location>
</feature>
<dbReference type="GO" id="GO:0051123">
    <property type="term" value="P:RNA polymerase II preinitiation complex assembly"/>
    <property type="evidence" value="ECO:0007669"/>
    <property type="project" value="TreeGrafter"/>
</dbReference>
<dbReference type="STRING" id="1202772.A0A1V9ZUL3"/>
<dbReference type="GO" id="GO:0000124">
    <property type="term" value="C:SAGA complex"/>
    <property type="evidence" value="ECO:0007669"/>
    <property type="project" value="TreeGrafter"/>
</dbReference>
<comment type="caution">
    <text evidence="7">The sequence shown here is derived from an EMBL/GenBank/DDBJ whole genome shotgun (WGS) entry which is preliminary data.</text>
</comment>
<dbReference type="Proteomes" id="UP000243579">
    <property type="component" value="Unassembled WGS sequence"/>
</dbReference>
<dbReference type="GO" id="GO:0003713">
    <property type="term" value="F:transcription coactivator activity"/>
    <property type="evidence" value="ECO:0007669"/>
    <property type="project" value="TreeGrafter"/>
</dbReference>